<dbReference type="FunFam" id="3.40.50.300:FF:000201">
    <property type="entry name" value="Glycine betaine/L-proline ABC transporter ATP-binding protein"/>
    <property type="match status" value="1"/>
</dbReference>
<dbReference type="NCBIfam" id="TIGR01186">
    <property type="entry name" value="proV"/>
    <property type="match status" value="1"/>
</dbReference>
<keyword evidence="2 7" id="KW-0813">Transport</keyword>
<dbReference type="InterPro" id="IPR046342">
    <property type="entry name" value="CBS_dom_sf"/>
</dbReference>
<keyword evidence="3 7" id="KW-0547">Nucleotide-binding</keyword>
<dbReference type="PROSITE" id="PS50893">
    <property type="entry name" value="ABC_TRANSPORTER_2"/>
    <property type="match status" value="1"/>
</dbReference>
<dbReference type="SUPFAM" id="SSF52540">
    <property type="entry name" value="P-loop containing nucleoside triphosphate hydrolases"/>
    <property type="match status" value="1"/>
</dbReference>
<evidence type="ECO:0000313" key="11">
    <source>
        <dbReference type="Proteomes" id="UP000199657"/>
    </source>
</evidence>
<dbReference type="SUPFAM" id="SSF54631">
    <property type="entry name" value="CBS-domain pair"/>
    <property type="match status" value="1"/>
</dbReference>
<dbReference type="PANTHER" id="PTHR43869">
    <property type="entry name" value="GLYCINE BETAINE/PROLINE BETAINE TRANSPORT SYSTEM ATP-BINDING PROTEIN PROV"/>
    <property type="match status" value="1"/>
</dbReference>
<dbReference type="EMBL" id="FOEG01000001">
    <property type="protein sequence ID" value="SEO50625.1"/>
    <property type="molecule type" value="Genomic_DNA"/>
</dbReference>
<evidence type="ECO:0000256" key="7">
    <source>
        <dbReference type="RuleBase" id="RU369116"/>
    </source>
</evidence>
<dbReference type="Pfam" id="PF00005">
    <property type="entry name" value="ABC_tran"/>
    <property type="match status" value="1"/>
</dbReference>
<dbReference type="Gene3D" id="3.40.50.300">
    <property type="entry name" value="P-loop containing nucleotide triphosphate hydrolases"/>
    <property type="match status" value="1"/>
</dbReference>
<keyword evidence="6" id="KW-0129">CBS domain</keyword>
<dbReference type="Pfam" id="PF00571">
    <property type="entry name" value="CBS"/>
    <property type="match status" value="1"/>
</dbReference>
<dbReference type="InterPro" id="IPR017871">
    <property type="entry name" value="ABC_transporter-like_CS"/>
</dbReference>
<feature type="domain" description="CBS" evidence="9">
    <location>
        <begin position="350"/>
        <end position="403"/>
    </location>
</feature>
<dbReference type="PROSITE" id="PS00211">
    <property type="entry name" value="ABC_TRANSPORTER_1"/>
    <property type="match status" value="1"/>
</dbReference>
<comment type="subunit">
    <text evidence="7">The complex is probably composed of two ATP-binding proteins, two transmembrane proteins and a solute-binding protein.</text>
</comment>
<keyword evidence="11" id="KW-1185">Reference proteome</keyword>
<comment type="subcellular location">
    <subcellularLocation>
        <location evidence="7">Cell inner membrane</location>
        <topology evidence="7">Peripheral membrane protein</topology>
    </subcellularLocation>
</comment>
<dbReference type="PANTHER" id="PTHR43869:SF1">
    <property type="entry name" value="GLYCINE BETAINE_PROLINE BETAINE TRANSPORT SYSTEM ATP-BINDING PROTEIN PROV"/>
    <property type="match status" value="1"/>
</dbReference>
<dbReference type="InterPro" id="IPR051921">
    <property type="entry name" value="ABC_osmolyte_uptake_ATP-bind"/>
</dbReference>
<gene>
    <name evidence="10" type="ORF">SAMN04488052_101427</name>
</gene>
<dbReference type="InterPro" id="IPR003439">
    <property type="entry name" value="ABC_transporter-like_ATP-bd"/>
</dbReference>
<dbReference type="PROSITE" id="PS51371">
    <property type="entry name" value="CBS"/>
    <property type="match status" value="1"/>
</dbReference>
<evidence type="ECO:0000259" key="8">
    <source>
        <dbReference type="PROSITE" id="PS50893"/>
    </source>
</evidence>
<organism evidence="10 11">
    <name type="scientific">Aquisalimonas asiatica</name>
    <dbReference type="NCBI Taxonomy" id="406100"/>
    <lineage>
        <taxon>Bacteria</taxon>
        <taxon>Pseudomonadati</taxon>
        <taxon>Pseudomonadota</taxon>
        <taxon>Gammaproteobacteria</taxon>
        <taxon>Chromatiales</taxon>
        <taxon>Ectothiorhodospiraceae</taxon>
        <taxon>Aquisalimonas</taxon>
    </lineage>
</organism>
<dbReference type="STRING" id="406100.SAMN04488052_101427"/>
<evidence type="ECO:0000256" key="1">
    <source>
        <dbReference type="ARBA" id="ARBA00005417"/>
    </source>
</evidence>
<comment type="similarity">
    <text evidence="1 7">Belongs to the ABC transporter superfamily.</text>
</comment>
<accession>A0A1H8Q8R9</accession>
<name>A0A1H8Q8R9_9GAMM</name>
<dbReference type="GO" id="GO:0015418">
    <property type="term" value="F:ABC-type quaternary ammonium compound transporting activity"/>
    <property type="evidence" value="ECO:0007669"/>
    <property type="project" value="UniProtKB-EC"/>
</dbReference>
<dbReference type="GO" id="GO:0031460">
    <property type="term" value="P:glycine betaine transport"/>
    <property type="evidence" value="ECO:0007669"/>
    <property type="project" value="InterPro"/>
</dbReference>
<dbReference type="GO" id="GO:0016887">
    <property type="term" value="F:ATP hydrolysis activity"/>
    <property type="evidence" value="ECO:0007669"/>
    <property type="project" value="UniProtKB-UniRule"/>
</dbReference>
<dbReference type="SMART" id="SM00382">
    <property type="entry name" value="AAA"/>
    <property type="match status" value="1"/>
</dbReference>
<feature type="domain" description="ABC transporter" evidence="8">
    <location>
        <begin position="35"/>
        <end position="271"/>
    </location>
</feature>
<keyword evidence="4 7" id="KW-0067">ATP-binding</keyword>
<dbReference type="GO" id="GO:0005886">
    <property type="term" value="C:plasma membrane"/>
    <property type="evidence" value="ECO:0007669"/>
    <property type="project" value="UniProtKB-SubCell"/>
</dbReference>
<protein>
    <recommendedName>
        <fullName evidence="7">Quaternary amine transport ATP-binding protein</fullName>
        <ecNumber evidence="7">7.6.2.9</ecNumber>
    </recommendedName>
</protein>
<dbReference type="GO" id="GO:0006970">
    <property type="term" value="P:response to osmotic stress"/>
    <property type="evidence" value="ECO:0007669"/>
    <property type="project" value="UniProtKB-ARBA"/>
</dbReference>
<dbReference type="InterPro" id="IPR005892">
    <property type="entry name" value="Gly-betaine_transp_ATP-bd"/>
</dbReference>
<dbReference type="NCBIfam" id="NF007480">
    <property type="entry name" value="PRK10070.1"/>
    <property type="match status" value="1"/>
</dbReference>
<comment type="catalytic activity">
    <reaction evidence="7">
        <text>a quaternary ammonium(out) + ATP + H2O = a quaternary ammonium(in) + ADP + phosphate + H(+)</text>
        <dbReference type="Rhea" id="RHEA:11036"/>
        <dbReference type="ChEBI" id="CHEBI:15377"/>
        <dbReference type="ChEBI" id="CHEBI:15378"/>
        <dbReference type="ChEBI" id="CHEBI:30616"/>
        <dbReference type="ChEBI" id="CHEBI:35267"/>
        <dbReference type="ChEBI" id="CHEBI:43474"/>
        <dbReference type="ChEBI" id="CHEBI:456216"/>
    </reaction>
</comment>
<dbReference type="InterPro" id="IPR027417">
    <property type="entry name" value="P-loop_NTPase"/>
</dbReference>
<keyword evidence="7" id="KW-0472">Membrane</keyword>
<dbReference type="Proteomes" id="UP000199657">
    <property type="component" value="Unassembled WGS sequence"/>
</dbReference>
<dbReference type="InterPro" id="IPR003593">
    <property type="entry name" value="AAA+_ATPase"/>
</dbReference>
<dbReference type="AlphaFoldDB" id="A0A1H8Q8R9"/>
<dbReference type="CDD" id="cd09831">
    <property type="entry name" value="CBS_pair_ABC_Gly_Pro_assoc"/>
    <property type="match status" value="1"/>
</dbReference>
<keyword evidence="7" id="KW-0997">Cell inner membrane</keyword>
<dbReference type="GO" id="GO:0006865">
    <property type="term" value="P:amino acid transport"/>
    <property type="evidence" value="ECO:0007669"/>
    <property type="project" value="UniProtKB-UniRule"/>
</dbReference>
<reference evidence="10 11" key="1">
    <citation type="submission" date="2016-10" db="EMBL/GenBank/DDBJ databases">
        <authorList>
            <person name="de Groot N.N."/>
        </authorList>
    </citation>
    <scope>NUCLEOTIDE SEQUENCE [LARGE SCALE GENOMIC DNA]</scope>
    <source>
        <strain evidence="10 11">CGMCC 1.6291</strain>
    </source>
</reference>
<proteinExistence type="inferred from homology"/>
<evidence type="ECO:0000259" key="9">
    <source>
        <dbReference type="PROSITE" id="PS51371"/>
    </source>
</evidence>
<dbReference type="InterPro" id="IPR000644">
    <property type="entry name" value="CBS_dom"/>
</dbReference>
<sequence length="403" mass="44413">MGRFMSEEYKLVVENLYKIFGPKPKEAMHLVKQGWHKDDILAKTGHTVGVQDANFAIRPGEIFVVMGLSGSGKSTLVRMLNRLIEPTSGSVKIDGRDITRMSKNELIQMRRSDMSMVFQSFALMPHKTVIDNAAFGLEASGVPREKRRARSKEALEAVGLGAWLNSYPHELSGGMKQRVGLARALATDPAILLMDEAFSALDPLIRTEMQDELIELQQRDQRTVVFISHDLDEAMRIGDRIAMMEGGRVVQVGTPEEIVSNPADDYVKSFFYGVDVSQVFAAGDIATNKQVTVIQRPGVDVSAALARLREHDREFGIVVDRNRAFQGIVSAEGLNRAKDSGGEDRWSAAFEEGVQSVPRDKPLNEVMGLVADSRWPVPVVDGEGRYVGSISKTALLQTLNKAG</sequence>
<evidence type="ECO:0000256" key="2">
    <source>
        <dbReference type="ARBA" id="ARBA00022448"/>
    </source>
</evidence>
<evidence type="ECO:0000256" key="3">
    <source>
        <dbReference type="ARBA" id="ARBA00022741"/>
    </source>
</evidence>
<evidence type="ECO:0000256" key="6">
    <source>
        <dbReference type="PROSITE-ProRule" id="PRU00703"/>
    </source>
</evidence>
<keyword evidence="7" id="KW-1003">Cell membrane</keyword>
<dbReference type="CDD" id="cd03294">
    <property type="entry name" value="ABC_Pro_Gly_Betaine"/>
    <property type="match status" value="1"/>
</dbReference>
<dbReference type="GO" id="GO:0005524">
    <property type="term" value="F:ATP binding"/>
    <property type="evidence" value="ECO:0007669"/>
    <property type="project" value="UniProtKB-UniRule"/>
</dbReference>
<dbReference type="Gene3D" id="3.10.580.10">
    <property type="entry name" value="CBS-domain"/>
    <property type="match status" value="1"/>
</dbReference>
<evidence type="ECO:0000256" key="5">
    <source>
        <dbReference type="ARBA" id="ARBA00022970"/>
    </source>
</evidence>
<evidence type="ECO:0000256" key="4">
    <source>
        <dbReference type="ARBA" id="ARBA00022840"/>
    </source>
</evidence>
<evidence type="ECO:0000313" key="10">
    <source>
        <dbReference type="EMBL" id="SEO50625.1"/>
    </source>
</evidence>
<keyword evidence="5" id="KW-0029">Amino-acid transport</keyword>
<dbReference type="EC" id="7.6.2.9" evidence="7"/>